<sequence length="168" mass="18682">MAHTRIRSMTPADVPAVVKACADWHELAQHGPPYWRPRATAELERKIAAMSGPTPATEYTFVIEADGRLVGECSLHAIDWRNRHAQVGVCLWSPQDRGKGYGRQAVSELMAWAHDELGLLRLEAWILAGNSASRALFSRLGFTHEGTLVGRYRHGGQQHDVCVYGLVR</sequence>
<dbReference type="InterPro" id="IPR016181">
    <property type="entry name" value="Acyl_CoA_acyltransferase"/>
</dbReference>
<dbReference type="EMBL" id="AP025017">
    <property type="protein sequence ID" value="BDA65725.1"/>
    <property type="molecule type" value="Genomic_DNA"/>
</dbReference>
<evidence type="ECO:0000313" key="2">
    <source>
        <dbReference type="EMBL" id="BDA65725.1"/>
    </source>
</evidence>
<proteinExistence type="predicted"/>
<dbReference type="InterPro" id="IPR000182">
    <property type="entry name" value="GNAT_dom"/>
</dbReference>
<dbReference type="Pfam" id="PF13302">
    <property type="entry name" value="Acetyltransf_3"/>
    <property type="match status" value="1"/>
</dbReference>
<name>A0ABM7UEX5_9ACTO</name>
<dbReference type="PANTHER" id="PTHR43441:SF2">
    <property type="entry name" value="FAMILY ACETYLTRANSFERASE, PUTATIVE (AFU_ORTHOLOGUE AFUA_7G00850)-RELATED"/>
    <property type="match status" value="1"/>
</dbReference>
<organism evidence="2 3">
    <name type="scientific">Actinomyces capricornis</name>
    <dbReference type="NCBI Taxonomy" id="2755559"/>
    <lineage>
        <taxon>Bacteria</taxon>
        <taxon>Bacillati</taxon>
        <taxon>Actinomycetota</taxon>
        <taxon>Actinomycetes</taxon>
        <taxon>Actinomycetales</taxon>
        <taxon>Actinomycetaceae</taxon>
        <taxon>Actinomyces</taxon>
    </lineage>
</organism>
<feature type="domain" description="N-acetyltransferase" evidence="1">
    <location>
        <begin position="4"/>
        <end position="168"/>
    </location>
</feature>
<dbReference type="InterPro" id="IPR051908">
    <property type="entry name" value="Ribosomal_N-acetyltransferase"/>
</dbReference>
<evidence type="ECO:0000313" key="3">
    <source>
        <dbReference type="Proteomes" id="UP000824496"/>
    </source>
</evidence>
<keyword evidence="3" id="KW-1185">Reference proteome</keyword>
<protein>
    <recommendedName>
        <fullName evidence="1">N-acetyltransferase domain-containing protein</fullName>
    </recommendedName>
</protein>
<dbReference type="PROSITE" id="PS51186">
    <property type="entry name" value="GNAT"/>
    <property type="match status" value="1"/>
</dbReference>
<dbReference type="Gene3D" id="3.40.630.30">
    <property type="match status" value="1"/>
</dbReference>
<dbReference type="Proteomes" id="UP000824496">
    <property type="component" value="Chromosome"/>
</dbReference>
<evidence type="ECO:0000259" key="1">
    <source>
        <dbReference type="PROSITE" id="PS51186"/>
    </source>
</evidence>
<gene>
    <name evidence="2" type="ORF">MANAM107_25590</name>
</gene>
<accession>A0ABM7UEX5</accession>
<reference evidence="2 3" key="1">
    <citation type="submission" date="2021-08" db="EMBL/GenBank/DDBJ databases">
        <title>Whole genome sequence of novel Actinomyces species strain MAS-1.</title>
        <authorList>
            <person name="Saito M."/>
            <person name="Kuwahara N."/>
            <person name="Takizawa T."/>
            <person name="Gotouda H."/>
            <person name="Ochiai T."/>
        </authorList>
    </citation>
    <scope>NUCLEOTIDE SEQUENCE [LARGE SCALE GENOMIC DNA]</scope>
    <source>
        <strain evidence="2 3">MAS-1</strain>
    </source>
</reference>
<dbReference type="PANTHER" id="PTHR43441">
    <property type="entry name" value="RIBOSOMAL-PROTEIN-SERINE ACETYLTRANSFERASE"/>
    <property type="match status" value="1"/>
</dbReference>
<dbReference type="SUPFAM" id="SSF55729">
    <property type="entry name" value="Acyl-CoA N-acyltransferases (Nat)"/>
    <property type="match status" value="1"/>
</dbReference>
<dbReference type="CDD" id="cd04301">
    <property type="entry name" value="NAT_SF"/>
    <property type="match status" value="1"/>
</dbReference>